<proteinExistence type="predicted"/>
<keyword evidence="1" id="KW-1133">Transmembrane helix</keyword>
<keyword evidence="1" id="KW-0472">Membrane</keyword>
<keyword evidence="1" id="KW-0812">Transmembrane</keyword>
<dbReference type="Proteomes" id="UP001320245">
    <property type="component" value="Unassembled WGS sequence"/>
</dbReference>
<keyword evidence="3" id="KW-1185">Reference proteome</keyword>
<feature type="transmembrane region" description="Helical" evidence="1">
    <location>
        <begin position="151"/>
        <end position="171"/>
    </location>
</feature>
<protein>
    <recommendedName>
        <fullName evidence="4">Transmembrane protein</fullName>
    </recommendedName>
</protein>
<gene>
    <name evidence="2" type="ORF">SLS53_008805</name>
</gene>
<comment type="caution">
    <text evidence="2">The sequence shown here is derived from an EMBL/GenBank/DDBJ whole genome shotgun (WGS) entry which is preliminary data.</text>
</comment>
<evidence type="ECO:0000313" key="3">
    <source>
        <dbReference type="Proteomes" id="UP001320245"/>
    </source>
</evidence>
<dbReference type="EMBL" id="JAJSPL020000057">
    <property type="protein sequence ID" value="KAK7731087.1"/>
    <property type="molecule type" value="Genomic_DNA"/>
</dbReference>
<organism evidence="2 3">
    <name type="scientific">Cytospora paraplurivora</name>
    <dbReference type="NCBI Taxonomy" id="2898453"/>
    <lineage>
        <taxon>Eukaryota</taxon>
        <taxon>Fungi</taxon>
        <taxon>Dikarya</taxon>
        <taxon>Ascomycota</taxon>
        <taxon>Pezizomycotina</taxon>
        <taxon>Sordariomycetes</taxon>
        <taxon>Sordariomycetidae</taxon>
        <taxon>Diaporthales</taxon>
        <taxon>Cytosporaceae</taxon>
        <taxon>Cytospora</taxon>
    </lineage>
</organism>
<sequence length="237" mass="26105">MTFNPADLDTCQLNKAIVFTTHHLQASLVTVNNGTNSEGHAQLLNRQCSHGRISPVVTQLIEDWDAPRAEAHAEGKEKAVGTGAEVRGDLEGLLGLTSKRGHDYSAIITHHHSQPLITMLRRTIPSSTAALRGIRHASTIDIAKRLKIRRVVMTGSIAIVTIVGAVTGAWLKMDSDTVKQRKVFMETPIDDRIAILEEQRSSLVALRMPLEKKLGDLRERMRVKKERDGELGSGEGR</sequence>
<name>A0AAN9YCN7_9PEZI</name>
<evidence type="ECO:0000256" key="1">
    <source>
        <dbReference type="SAM" id="Phobius"/>
    </source>
</evidence>
<reference evidence="2 3" key="1">
    <citation type="journal article" date="2023" name="PLoS ONE">
        <title>Cytospora paraplurivora sp. nov. isolated from orchards with fruit tree decline syndrome in Ontario, Canada.</title>
        <authorList>
            <person name="Ilyukhin E."/>
            <person name="Nguyen H.D.T."/>
            <person name="Castle A.J."/>
            <person name="Ellouze W."/>
        </authorList>
    </citation>
    <scope>NUCLEOTIDE SEQUENCE [LARGE SCALE GENOMIC DNA]</scope>
    <source>
        <strain evidence="2 3">FDS-564</strain>
    </source>
</reference>
<dbReference type="AlphaFoldDB" id="A0AAN9YCN7"/>
<evidence type="ECO:0008006" key="4">
    <source>
        <dbReference type="Google" id="ProtNLM"/>
    </source>
</evidence>
<accession>A0AAN9YCN7</accession>
<evidence type="ECO:0000313" key="2">
    <source>
        <dbReference type="EMBL" id="KAK7731087.1"/>
    </source>
</evidence>